<proteinExistence type="predicted"/>
<keyword evidence="2" id="KW-0472">Membrane</keyword>
<organism evidence="3 4">
    <name type="scientific">Persicirhabdus sediminis</name>
    <dbReference type="NCBI Taxonomy" id="454144"/>
    <lineage>
        <taxon>Bacteria</taxon>
        <taxon>Pseudomonadati</taxon>
        <taxon>Verrucomicrobiota</taxon>
        <taxon>Verrucomicrobiia</taxon>
        <taxon>Verrucomicrobiales</taxon>
        <taxon>Verrucomicrobiaceae</taxon>
        <taxon>Persicirhabdus</taxon>
    </lineage>
</organism>
<reference evidence="3" key="1">
    <citation type="submission" date="2021-01" db="EMBL/GenBank/DDBJ databases">
        <title>Modified the classification status of verrucomicrobia.</title>
        <authorList>
            <person name="Feng X."/>
        </authorList>
    </citation>
    <scope>NUCLEOTIDE SEQUENCE</scope>
    <source>
        <strain evidence="3">_KCTC 22039</strain>
    </source>
</reference>
<evidence type="ECO:0000256" key="1">
    <source>
        <dbReference type="SAM" id="MobiDB-lite"/>
    </source>
</evidence>
<evidence type="ECO:0000313" key="4">
    <source>
        <dbReference type="Proteomes" id="UP000624703"/>
    </source>
</evidence>
<keyword evidence="2" id="KW-0812">Transmembrane</keyword>
<keyword evidence="2" id="KW-1133">Transmembrane helix</keyword>
<accession>A0A8J7SNE1</accession>
<name>A0A8J7SNE1_9BACT</name>
<protein>
    <submittedName>
        <fullName evidence="3">Uncharacterized protein</fullName>
    </submittedName>
</protein>
<feature type="transmembrane region" description="Helical" evidence="2">
    <location>
        <begin position="21"/>
        <end position="44"/>
    </location>
</feature>
<dbReference type="Proteomes" id="UP000624703">
    <property type="component" value="Unassembled WGS sequence"/>
</dbReference>
<keyword evidence="4" id="KW-1185">Reference proteome</keyword>
<dbReference type="AlphaFoldDB" id="A0A8J7SNE1"/>
<evidence type="ECO:0000256" key="2">
    <source>
        <dbReference type="SAM" id="Phobius"/>
    </source>
</evidence>
<evidence type="ECO:0000313" key="3">
    <source>
        <dbReference type="EMBL" id="MBK1792655.1"/>
    </source>
</evidence>
<dbReference type="EMBL" id="JAENIM010000047">
    <property type="protein sequence ID" value="MBK1792655.1"/>
    <property type="molecule type" value="Genomic_DNA"/>
</dbReference>
<feature type="region of interest" description="Disordered" evidence="1">
    <location>
        <begin position="149"/>
        <end position="187"/>
    </location>
</feature>
<gene>
    <name evidence="3" type="ORF">JIN82_15930</name>
</gene>
<sequence length="572" mass="60650">MAGGFASVLAMSSRVKIALRWLKWLILGGLIGLVLVYLAGLIWLNVPAGKAWVGGKLQAKLGGVWHYDSVMVDPWRGVRVSELSMHSQLAGAYNLQVANVQAVPYWTEVLAGKKRLKLVVVDDPQVNGDAEKLLELVKQMAERNRRVATVSGQLAARQDEDPLAAGQVADSDRPAGDGDTSVAAGSAPSAVDLAGGVSLAEGDDVAAEATPAGSAGGGTGQDHTAVAGLEKQMEPAGKTAQGAASSGATTGPAVVVPARVQPKRAAVDVKKSWPCEIKVRGGGGKLSWRDDELVALDGVSLGVVLGAGEQDVRVKFSEISVHGAQLLESADSIEIPASWKGRHLQIDYESGADAWLKMQANVRLSPFAGGVVVVNAVIPQQDVSWVTDGDFPNELAEIISAASQLGGGAGDFFQCDVDGLTGGFQLAGNLRQLRSFRARAAIQSGKVKLATQPGRPLHQFDRLQASLLANAGVVKTSMCRLQSEELTLFGQLTADVAGHVQAVTRVVCSPEAESWMSGQLRQLDWLAEGDHWGEPLDTPDVWYRDYYLMGDPAGYYVNLKKPLEFLKVWGRR</sequence>
<comment type="caution">
    <text evidence="3">The sequence shown here is derived from an EMBL/GenBank/DDBJ whole genome shotgun (WGS) entry which is preliminary data.</text>
</comment>